<evidence type="ECO:0000313" key="4">
    <source>
        <dbReference type="Proteomes" id="UP000681720"/>
    </source>
</evidence>
<evidence type="ECO:0000313" key="3">
    <source>
        <dbReference type="EMBL" id="CAF5015227.1"/>
    </source>
</evidence>
<evidence type="ECO:0000313" key="2">
    <source>
        <dbReference type="EMBL" id="CAF4837920.1"/>
    </source>
</evidence>
<feature type="compositionally biased region" description="Polar residues" evidence="1">
    <location>
        <begin position="25"/>
        <end position="34"/>
    </location>
</feature>
<feature type="region of interest" description="Disordered" evidence="1">
    <location>
        <begin position="1"/>
        <end position="52"/>
    </location>
</feature>
<proteinExistence type="predicted"/>
<protein>
    <submittedName>
        <fullName evidence="3">Uncharacterized protein</fullName>
    </submittedName>
</protein>
<feature type="non-terminal residue" evidence="3">
    <location>
        <position position="1"/>
    </location>
</feature>
<comment type="caution">
    <text evidence="3">The sequence shown here is derived from an EMBL/GenBank/DDBJ whole genome shotgun (WGS) entry which is preliminary data.</text>
</comment>
<accession>A0A8S3DID5</accession>
<feature type="non-terminal residue" evidence="3">
    <location>
        <position position="52"/>
    </location>
</feature>
<dbReference type="EMBL" id="CAJOBJ010212815">
    <property type="protein sequence ID" value="CAF5015227.1"/>
    <property type="molecule type" value="Genomic_DNA"/>
</dbReference>
<gene>
    <name evidence="2" type="ORF">BYL167_LOCUS49707</name>
    <name evidence="3" type="ORF">GIL414_LOCUS58094</name>
</gene>
<evidence type="ECO:0000256" key="1">
    <source>
        <dbReference type="SAM" id="MobiDB-lite"/>
    </source>
</evidence>
<dbReference type="AlphaFoldDB" id="A0A8S3DID5"/>
<dbReference type="Proteomes" id="UP000681967">
    <property type="component" value="Unassembled WGS sequence"/>
</dbReference>
<dbReference type="EMBL" id="CAJOBH010148779">
    <property type="protein sequence ID" value="CAF4837920.1"/>
    <property type="molecule type" value="Genomic_DNA"/>
</dbReference>
<feature type="compositionally biased region" description="Basic and acidic residues" evidence="1">
    <location>
        <begin position="12"/>
        <end position="24"/>
    </location>
</feature>
<reference evidence="3" key="1">
    <citation type="submission" date="2021-02" db="EMBL/GenBank/DDBJ databases">
        <authorList>
            <person name="Nowell W R."/>
        </authorList>
    </citation>
    <scope>NUCLEOTIDE SEQUENCE</scope>
</reference>
<organism evidence="3 4">
    <name type="scientific">Rotaria magnacalcarata</name>
    <dbReference type="NCBI Taxonomy" id="392030"/>
    <lineage>
        <taxon>Eukaryota</taxon>
        <taxon>Metazoa</taxon>
        <taxon>Spiralia</taxon>
        <taxon>Gnathifera</taxon>
        <taxon>Rotifera</taxon>
        <taxon>Eurotatoria</taxon>
        <taxon>Bdelloidea</taxon>
        <taxon>Philodinida</taxon>
        <taxon>Philodinidae</taxon>
        <taxon>Rotaria</taxon>
    </lineage>
</organism>
<name>A0A8S3DID5_9BILA</name>
<sequence>ALGEGVTSHLKKVPDQLKTHKNPELRQQTDNQKSSHGKPVVPSKAGKTAPPS</sequence>
<dbReference type="Proteomes" id="UP000681720">
    <property type="component" value="Unassembled WGS sequence"/>
</dbReference>